<proteinExistence type="predicted"/>
<dbReference type="EMBL" id="BGPR01093469">
    <property type="protein sequence ID" value="GBM31101.1"/>
    <property type="molecule type" value="Genomic_DNA"/>
</dbReference>
<organism evidence="1 3">
    <name type="scientific">Araneus ventricosus</name>
    <name type="common">Orbweaver spider</name>
    <name type="synonym">Epeira ventricosa</name>
    <dbReference type="NCBI Taxonomy" id="182803"/>
    <lineage>
        <taxon>Eukaryota</taxon>
        <taxon>Metazoa</taxon>
        <taxon>Ecdysozoa</taxon>
        <taxon>Arthropoda</taxon>
        <taxon>Chelicerata</taxon>
        <taxon>Arachnida</taxon>
        <taxon>Araneae</taxon>
        <taxon>Araneomorphae</taxon>
        <taxon>Entelegynae</taxon>
        <taxon>Araneoidea</taxon>
        <taxon>Araneidae</taxon>
        <taxon>Araneus</taxon>
    </lineage>
</organism>
<evidence type="ECO:0000313" key="2">
    <source>
        <dbReference type="EMBL" id="GBM31148.1"/>
    </source>
</evidence>
<reference evidence="1 3" key="1">
    <citation type="journal article" date="2019" name="Sci. Rep.">
        <title>Orb-weaving spider Araneus ventricosus genome elucidates the spidroin gene catalogue.</title>
        <authorList>
            <person name="Kono N."/>
            <person name="Nakamura H."/>
            <person name="Ohtoshi R."/>
            <person name="Moran D.A.P."/>
            <person name="Shinohara A."/>
            <person name="Yoshida Y."/>
            <person name="Fujiwara M."/>
            <person name="Mori M."/>
            <person name="Tomita M."/>
            <person name="Arakawa K."/>
        </authorList>
    </citation>
    <scope>NUCLEOTIDE SEQUENCE [LARGE SCALE GENOMIC DNA]</scope>
</reference>
<dbReference type="AlphaFoldDB" id="A0A4Y2EQH3"/>
<accession>A0A4Y2EQH3</accession>
<keyword evidence="3" id="KW-1185">Reference proteome</keyword>
<dbReference type="Proteomes" id="UP000499080">
    <property type="component" value="Unassembled WGS sequence"/>
</dbReference>
<protein>
    <submittedName>
        <fullName evidence="1">Uncharacterized protein</fullName>
    </submittedName>
</protein>
<dbReference type="EMBL" id="BGPR01093479">
    <property type="protein sequence ID" value="GBM31148.1"/>
    <property type="molecule type" value="Genomic_DNA"/>
</dbReference>
<gene>
    <name evidence="1" type="ORF">AVEN_15921_1</name>
    <name evidence="2" type="ORF">AVEN_208158_1</name>
</gene>
<name>A0A4Y2EQH3_ARAVE</name>
<sequence length="98" mass="11091">MKHFVLEAAKLSECSNILNCHPITSVSNRVRILGYMIRILRIVHIRIRKSLFPQKSAGGFTKMLGKDLAILSTGHENKCTLGEVREVSTENKLPRNFN</sequence>
<comment type="caution">
    <text evidence="1">The sequence shown here is derived from an EMBL/GenBank/DDBJ whole genome shotgun (WGS) entry which is preliminary data.</text>
</comment>
<evidence type="ECO:0000313" key="1">
    <source>
        <dbReference type="EMBL" id="GBM31101.1"/>
    </source>
</evidence>
<evidence type="ECO:0000313" key="3">
    <source>
        <dbReference type="Proteomes" id="UP000499080"/>
    </source>
</evidence>